<feature type="domain" description="Ig-like" evidence="12">
    <location>
        <begin position="44"/>
        <end position="128"/>
    </location>
</feature>
<keyword evidence="2 10" id="KW-0812">Transmembrane</keyword>
<evidence type="ECO:0000256" key="1">
    <source>
        <dbReference type="ARBA" id="ARBA00004479"/>
    </source>
</evidence>
<evidence type="ECO:0000256" key="3">
    <source>
        <dbReference type="ARBA" id="ARBA00022729"/>
    </source>
</evidence>
<evidence type="ECO:0000256" key="2">
    <source>
        <dbReference type="ARBA" id="ARBA00022692"/>
    </source>
</evidence>
<feature type="region of interest" description="Disordered" evidence="9">
    <location>
        <begin position="197"/>
        <end position="224"/>
    </location>
</feature>
<evidence type="ECO:0000256" key="7">
    <source>
        <dbReference type="ARBA" id="ARBA00023180"/>
    </source>
</evidence>
<keyword evidence="8" id="KW-0393">Immunoglobulin domain</keyword>
<dbReference type="PANTHER" id="PTHR13869:SF24">
    <property type="entry name" value="BASEMENT MEMBRANE-SPECIFIC HEPARAN SULFATE PROTEOGLYCAN CORE PROTEIN-LIKE"/>
    <property type="match status" value="1"/>
</dbReference>
<evidence type="ECO:0000256" key="6">
    <source>
        <dbReference type="ARBA" id="ARBA00023157"/>
    </source>
</evidence>
<feature type="transmembrane region" description="Helical" evidence="10">
    <location>
        <begin position="168"/>
        <end position="190"/>
    </location>
</feature>
<organism evidence="13 14">
    <name type="scientific">Petromyzon marinus</name>
    <name type="common">Sea lamprey</name>
    <dbReference type="NCBI Taxonomy" id="7757"/>
    <lineage>
        <taxon>Eukaryota</taxon>
        <taxon>Metazoa</taxon>
        <taxon>Chordata</taxon>
        <taxon>Craniata</taxon>
        <taxon>Vertebrata</taxon>
        <taxon>Cyclostomata</taxon>
        <taxon>Hyperoartia</taxon>
        <taxon>Petromyzontiformes</taxon>
        <taxon>Petromyzontidae</taxon>
        <taxon>Petromyzon</taxon>
    </lineage>
</organism>
<evidence type="ECO:0000313" key="14">
    <source>
        <dbReference type="RefSeq" id="XP_032802548.1"/>
    </source>
</evidence>
<evidence type="ECO:0000313" key="13">
    <source>
        <dbReference type="Proteomes" id="UP001318040"/>
    </source>
</evidence>
<protein>
    <submittedName>
        <fullName evidence="14">Junctional adhesion molecule-like isoform X3</fullName>
    </submittedName>
</protein>
<keyword evidence="7" id="KW-0325">Glycoprotein</keyword>
<evidence type="ECO:0000256" key="9">
    <source>
        <dbReference type="SAM" id="MobiDB-lite"/>
    </source>
</evidence>
<dbReference type="InterPro" id="IPR013106">
    <property type="entry name" value="Ig_V-set"/>
</dbReference>
<keyword evidence="13" id="KW-1185">Reference proteome</keyword>
<dbReference type="InterPro" id="IPR013783">
    <property type="entry name" value="Ig-like_fold"/>
</dbReference>
<dbReference type="SUPFAM" id="SSF48726">
    <property type="entry name" value="Immunoglobulin"/>
    <property type="match status" value="1"/>
</dbReference>
<proteinExistence type="predicted"/>
<name>A0AAJ7SQ18_PETMA</name>
<dbReference type="GO" id="GO:0016020">
    <property type="term" value="C:membrane"/>
    <property type="evidence" value="ECO:0007669"/>
    <property type="project" value="UniProtKB-SubCell"/>
</dbReference>
<dbReference type="GeneID" id="116938925"/>
<evidence type="ECO:0000256" key="8">
    <source>
        <dbReference type="ARBA" id="ARBA00023319"/>
    </source>
</evidence>
<dbReference type="Pfam" id="PF07686">
    <property type="entry name" value="V-set"/>
    <property type="match status" value="1"/>
</dbReference>
<evidence type="ECO:0000256" key="10">
    <source>
        <dbReference type="SAM" id="Phobius"/>
    </source>
</evidence>
<evidence type="ECO:0000259" key="12">
    <source>
        <dbReference type="PROSITE" id="PS50835"/>
    </source>
</evidence>
<dbReference type="PROSITE" id="PS50835">
    <property type="entry name" value="IG_LIKE"/>
    <property type="match status" value="1"/>
</dbReference>
<feature type="compositionally biased region" description="Basic and acidic residues" evidence="9">
    <location>
        <begin position="199"/>
        <end position="216"/>
    </location>
</feature>
<dbReference type="AlphaFoldDB" id="A0AAJ7SQ18"/>
<dbReference type="PROSITE" id="PS51257">
    <property type="entry name" value="PROKAR_LIPOPROTEIN"/>
    <property type="match status" value="1"/>
</dbReference>
<dbReference type="Gene3D" id="2.60.40.10">
    <property type="entry name" value="Immunoglobulins"/>
    <property type="match status" value="1"/>
</dbReference>
<feature type="chain" id="PRO_5042505458" evidence="11">
    <location>
        <begin position="36"/>
        <end position="224"/>
    </location>
</feature>
<sequence length="224" mass="23979">MAFARLYQSRLNLGQTLQTLALLLSCAVLCKVGAAAKLAVEGPPGVVVVQAGATATLGCSFPCGTVGVQSTVVEWDMVERGDKILMMDGVPWPMIPRAAWIGDFSTCNASISLSDVRESDSGTYCCSVLLLNMYYEGEAYVTLRVLSPSSVTSKMDSPMASPSASERVGVIAAIMLIVAIAVLLASCVAVKKRRRSRMKRVEGDEEKQTNKQKEHLNPSIETAE</sequence>
<keyword evidence="3 11" id="KW-0732">Signal</keyword>
<dbReference type="InterPro" id="IPR007110">
    <property type="entry name" value="Ig-like_dom"/>
</dbReference>
<dbReference type="InterPro" id="IPR000920">
    <property type="entry name" value="Myelin_P0-rel"/>
</dbReference>
<keyword evidence="4 10" id="KW-1133">Transmembrane helix</keyword>
<dbReference type="InterPro" id="IPR003599">
    <property type="entry name" value="Ig_sub"/>
</dbReference>
<dbReference type="InterPro" id="IPR036179">
    <property type="entry name" value="Ig-like_dom_sf"/>
</dbReference>
<keyword evidence="6" id="KW-1015">Disulfide bond</keyword>
<dbReference type="Proteomes" id="UP001318040">
    <property type="component" value="Chromosome 5"/>
</dbReference>
<dbReference type="SMART" id="SM00409">
    <property type="entry name" value="IG"/>
    <property type="match status" value="1"/>
</dbReference>
<comment type="subcellular location">
    <subcellularLocation>
        <location evidence="1">Membrane</location>
        <topology evidence="1">Single-pass type I membrane protein</topology>
    </subcellularLocation>
</comment>
<keyword evidence="5 10" id="KW-0472">Membrane</keyword>
<evidence type="ECO:0000256" key="11">
    <source>
        <dbReference type="SAM" id="SignalP"/>
    </source>
</evidence>
<accession>A0AAJ7SQ18</accession>
<evidence type="ECO:0000256" key="4">
    <source>
        <dbReference type="ARBA" id="ARBA00022989"/>
    </source>
</evidence>
<reference evidence="14" key="1">
    <citation type="submission" date="2025-08" db="UniProtKB">
        <authorList>
            <consortium name="RefSeq"/>
        </authorList>
    </citation>
    <scope>IDENTIFICATION</scope>
    <source>
        <tissue evidence="14">Sperm</tissue>
    </source>
</reference>
<gene>
    <name evidence="14" type="primary">LOC116938925</name>
</gene>
<evidence type="ECO:0000256" key="5">
    <source>
        <dbReference type="ARBA" id="ARBA00023136"/>
    </source>
</evidence>
<feature type="signal peptide" evidence="11">
    <location>
        <begin position="1"/>
        <end position="35"/>
    </location>
</feature>
<dbReference type="RefSeq" id="XP_032802548.1">
    <property type="nucleotide sequence ID" value="XM_032946657.1"/>
</dbReference>
<dbReference type="PANTHER" id="PTHR13869">
    <property type="entry name" value="MYELIN P0 RELATED"/>
    <property type="match status" value="1"/>
</dbReference>